<accession>A0AAV2QZX8</accession>
<gene>
    <name evidence="2" type="ORF">MNOR_LOCUS17488</name>
</gene>
<evidence type="ECO:0000256" key="1">
    <source>
        <dbReference type="SAM" id="SignalP"/>
    </source>
</evidence>
<proteinExistence type="predicted"/>
<sequence>MGYRITTLLLMLHCLLGTGTATLTCYYCDGVWGDGGCGETNYDGTTMSTPVGDTTVVGCSTIIYDEGGVSRAFESNYNPGYPNEHCKYEMWPLGWGMRCWCPDEK</sequence>
<comment type="caution">
    <text evidence="2">The sequence shown here is derived from an EMBL/GenBank/DDBJ whole genome shotgun (WGS) entry which is preliminary data.</text>
</comment>
<keyword evidence="3" id="KW-1185">Reference proteome</keyword>
<name>A0AAV2QZX8_MEGNR</name>
<dbReference type="EMBL" id="CAXKWB010012045">
    <property type="protein sequence ID" value="CAL4103143.1"/>
    <property type="molecule type" value="Genomic_DNA"/>
</dbReference>
<dbReference type="AlphaFoldDB" id="A0AAV2QZX8"/>
<dbReference type="Proteomes" id="UP001497623">
    <property type="component" value="Unassembled WGS sequence"/>
</dbReference>
<feature type="chain" id="PRO_5043550825" evidence="1">
    <location>
        <begin position="22"/>
        <end position="105"/>
    </location>
</feature>
<organism evidence="2 3">
    <name type="scientific">Meganyctiphanes norvegica</name>
    <name type="common">Northern krill</name>
    <name type="synonym">Thysanopoda norvegica</name>
    <dbReference type="NCBI Taxonomy" id="48144"/>
    <lineage>
        <taxon>Eukaryota</taxon>
        <taxon>Metazoa</taxon>
        <taxon>Ecdysozoa</taxon>
        <taxon>Arthropoda</taxon>
        <taxon>Crustacea</taxon>
        <taxon>Multicrustacea</taxon>
        <taxon>Malacostraca</taxon>
        <taxon>Eumalacostraca</taxon>
        <taxon>Eucarida</taxon>
        <taxon>Euphausiacea</taxon>
        <taxon>Euphausiidae</taxon>
        <taxon>Meganyctiphanes</taxon>
    </lineage>
</organism>
<evidence type="ECO:0000313" key="3">
    <source>
        <dbReference type="Proteomes" id="UP001497623"/>
    </source>
</evidence>
<feature type="signal peptide" evidence="1">
    <location>
        <begin position="1"/>
        <end position="21"/>
    </location>
</feature>
<protein>
    <submittedName>
        <fullName evidence="2">Uncharacterized protein</fullName>
    </submittedName>
</protein>
<feature type="non-terminal residue" evidence="2">
    <location>
        <position position="105"/>
    </location>
</feature>
<keyword evidence="1" id="KW-0732">Signal</keyword>
<evidence type="ECO:0000313" key="2">
    <source>
        <dbReference type="EMBL" id="CAL4103143.1"/>
    </source>
</evidence>
<reference evidence="2 3" key="1">
    <citation type="submission" date="2024-05" db="EMBL/GenBank/DDBJ databases">
        <authorList>
            <person name="Wallberg A."/>
        </authorList>
    </citation>
    <scope>NUCLEOTIDE SEQUENCE [LARGE SCALE GENOMIC DNA]</scope>
</reference>